<sequence>MKVNNEEFIALCANHGIEGIDIVNELMRFKVLDQLISSNASSREWGVTADDLYALAEKSTVESFGPVPYDLNTFQALYGPSFRVELFDFISDTGILEGLDVGTIWETPVRESIEAHSKTGELVLYAYVEEYAGMVEEILQSYEDKKVVLYTASPVCYSILTRLYPMAQIINQWPHRSYFDHIFTGTVGMFQSSEDIVEEVANGLHNLVPEGTAQLFLPATMAQNQLGLNNMALQFFLNQKRVEAIREWTPLGAYEIVYGKYDVKKMRVGLRERVGDEWKTINYISLPHGVFAQLPVFTVLNYGLSLRSILLPGGQTDVALGQDGIYCIDSRVSELGRTALIESGAYFLTFKRHTDHIDVEITTKAPVDDMYWMFPDAELAYMWYAYFCSTTGQTLIQEISMLVQTDESFGYMLSSVRRRVLDVKDEAQLIESVQAADEAYIKAVTEATRSWKETVDSLGAQVMPPTASIDIEDYSDYKKEL</sequence>
<dbReference type="RefSeq" id="WP_156697591.1">
    <property type="nucleotide sequence ID" value="NZ_CACRUG010000011.1"/>
</dbReference>
<accession>A0A6N3DS56</accession>
<dbReference type="EMBL" id="CACRUG010000011">
    <property type="protein sequence ID" value="VYU30554.1"/>
    <property type="molecule type" value="Genomic_DNA"/>
</dbReference>
<evidence type="ECO:0000313" key="1">
    <source>
        <dbReference type="EMBL" id="VYU30554.1"/>
    </source>
</evidence>
<name>A0A6N3DS56_VEIPA</name>
<reference evidence="1" key="1">
    <citation type="submission" date="2019-11" db="EMBL/GenBank/DDBJ databases">
        <authorList>
            <person name="Feng L."/>
        </authorList>
    </citation>
    <scope>NUCLEOTIDE SEQUENCE</scope>
    <source>
        <strain evidence="1">VparvulaLFYP99</strain>
    </source>
</reference>
<organism evidence="1">
    <name type="scientific">Veillonella parvula</name>
    <name type="common">Staphylococcus parvulus</name>
    <dbReference type="NCBI Taxonomy" id="29466"/>
    <lineage>
        <taxon>Bacteria</taxon>
        <taxon>Bacillati</taxon>
        <taxon>Bacillota</taxon>
        <taxon>Negativicutes</taxon>
        <taxon>Veillonellales</taxon>
        <taxon>Veillonellaceae</taxon>
        <taxon>Veillonella</taxon>
    </lineage>
</organism>
<protein>
    <submittedName>
        <fullName evidence="1">Uncharacterized protein</fullName>
    </submittedName>
</protein>
<proteinExistence type="predicted"/>
<dbReference type="AlphaFoldDB" id="A0A6N3DS56"/>
<gene>
    <name evidence="1" type="ORF">VPLFYP99_00566</name>
</gene>